<evidence type="ECO:0000313" key="5">
    <source>
        <dbReference type="EMBL" id="CAA9291790.1"/>
    </source>
</evidence>
<accession>A0A6J4JZH0</accession>
<feature type="compositionally biased region" description="Polar residues" evidence="3">
    <location>
        <begin position="232"/>
        <end position="245"/>
    </location>
</feature>
<protein>
    <recommendedName>
        <fullName evidence="2">Peptidyl-prolyl cis-trans isomerase</fullName>
        <shortName evidence="2">PPIase</shortName>
        <ecNumber evidence="2">5.2.1.8</ecNumber>
    </recommendedName>
</protein>
<organism evidence="5">
    <name type="scientific">uncultured Friedmanniella sp</name>
    <dbReference type="NCBI Taxonomy" id="335381"/>
    <lineage>
        <taxon>Bacteria</taxon>
        <taxon>Bacillati</taxon>
        <taxon>Actinomycetota</taxon>
        <taxon>Actinomycetes</taxon>
        <taxon>Propionibacteriales</taxon>
        <taxon>Nocardioidaceae</taxon>
        <taxon>Friedmanniella</taxon>
        <taxon>environmental samples</taxon>
    </lineage>
</organism>
<dbReference type="PRINTS" id="PR00153">
    <property type="entry name" value="CSAPPISMRASE"/>
</dbReference>
<evidence type="ECO:0000256" key="3">
    <source>
        <dbReference type="SAM" id="MobiDB-lite"/>
    </source>
</evidence>
<dbReference type="InterPro" id="IPR029000">
    <property type="entry name" value="Cyclophilin-like_dom_sf"/>
</dbReference>
<name>A0A6J4JZH0_9ACTN</name>
<keyword evidence="2" id="KW-0732">Signal</keyword>
<dbReference type="Pfam" id="PF00160">
    <property type="entry name" value="Pro_isomerase"/>
    <property type="match status" value="1"/>
</dbReference>
<dbReference type="AlphaFoldDB" id="A0A6J4JZH0"/>
<evidence type="ECO:0000256" key="1">
    <source>
        <dbReference type="ARBA" id="ARBA00002388"/>
    </source>
</evidence>
<dbReference type="InterPro" id="IPR044666">
    <property type="entry name" value="Cyclophilin_A-like"/>
</dbReference>
<dbReference type="PROSITE" id="PS50072">
    <property type="entry name" value="CSA_PPIASE_2"/>
    <property type="match status" value="1"/>
</dbReference>
<feature type="compositionally biased region" description="Low complexity" evidence="3">
    <location>
        <begin position="30"/>
        <end position="57"/>
    </location>
</feature>
<feature type="signal peptide" evidence="2">
    <location>
        <begin position="1"/>
        <end position="33"/>
    </location>
</feature>
<gene>
    <name evidence="5" type="ORF">AVDCRST_MAG61-234</name>
</gene>
<dbReference type="EC" id="5.2.1.8" evidence="2"/>
<dbReference type="Gene3D" id="2.40.100.10">
    <property type="entry name" value="Cyclophilin-like"/>
    <property type="match status" value="1"/>
</dbReference>
<proteinExistence type="inferred from homology"/>
<keyword evidence="2" id="KW-0697">Rotamase</keyword>
<reference evidence="5" key="1">
    <citation type="submission" date="2020-02" db="EMBL/GenBank/DDBJ databases">
        <authorList>
            <person name="Meier V. D."/>
        </authorList>
    </citation>
    <scope>NUCLEOTIDE SEQUENCE</scope>
    <source>
        <strain evidence="5">AVDCRST_MAG61</strain>
    </source>
</reference>
<comment type="function">
    <text evidence="1 2">PPIases accelerate the folding of proteins. It catalyzes the cis-trans isomerization of proline imidic peptide bonds in oligopeptides.</text>
</comment>
<evidence type="ECO:0000256" key="2">
    <source>
        <dbReference type="RuleBase" id="RU363019"/>
    </source>
</evidence>
<dbReference type="PANTHER" id="PTHR45625">
    <property type="entry name" value="PEPTIDYL-PROLYL CIS-TRANS ISOMERASE-RELATED"/>
    <property type="match status" value="1"/>
</dbReference>
<comment type="catalytic activity">
    <reaction evidence="2">
        <text>[protein]-peptidylproline (omega=180) = [protein]-peptidylproline (omega=0)</text>
        <dbReference type="Rhea" id="RHEA:16237"/>
        <dbReference type="Rhea" id="RHEA-COMP:10747"/>
        <dbReference type="Rhea" id="RHEA-COMP:10748"/>
        <dbReference type="ChEBI" id="CHEBI:83833"/>
        <dbReference type="ChEBI" id="CHEBI:83834"/>
        <dbReference type="EC" id="5.2.1.8"/>
    </reaction>
</comment>
<feature type="chain" id="PRO_5027147546" description="Peptidyl-prolyl cis-trans isomerase" evidence="2">
    <location>
        <begin position="34"/>
        <end position="245"/>
    </location>
</feature>
<dbReference type="SUPFAM" id="SSF50891">
    <property type="entry name" value="Cyclophilin-like"/>
    <property type="match status" value="1"/>
</dbReference>
<evidence type="ECO:0000259" key="4">
    <source>
        <dbReference type="PROSITE" id="PS50072"/>
    </source>
</evidence>
<feature type="region of interest" description="Disordered" evidence="3">
    <location>
        <begin position="30"/>
        <end position="84"/>
    </location>
</feature>
<dbReference type="InterPro" id="IPR002130">
    <property type="entry name" value="Cyclophilin-type_PPIase_dom"/>
</dbReference>
<dbReference type="PANTHER" id="PTHR45625:SF3">
    <property type="entry name" value="PEPTIDYL-PROLYL CIS-TRANS ISOMERASE B-RELATED"/>
    <property type="match status" value="1"/>
</dbReference>
<dbReference type="EMBL" id="CADCTT010000036">
    <property type="protein sequence ID" value="CAA9291790.1"/>
    <property type="molecule type" value="Genomic_DNA"/>
</dbReference>
<feature type="domain" description="PPIase cyclophilin-type" evidence="4">
    <location>
        <begin position="98"/>
        <end position="244"/>
    </location>
</feature>
<dbReference type="CDD" id="cd00317">
    <property type="entry name" value="cyclophilin"/>
    <property type="match status" value="1"/>
</dbReference>
<sequence>MPGTDLPRRPRTLAAAGLLLTAVGVLGCSPPSATPAATSSQSADSAPVSRAPASRAPGEPTSCEYLPAGAAARPVDPPPAGDVETTGTVKYTLAMTGGDVTITMDRSKAPCTVNSFVSLAEQGYFDNTACHRLGDSGLLVLQCGDPTGSGSGGPGYTFSDELTGQETYKRGVVAMANAGPDTNGSQFFLVWEDSQLNPDFTVFGKMDSASRDVVASMAGEGQDGSWGDGTGRPNNPSEITKVTKG</sequence>
<keyword evidence="2 5" id="KW-0413">Isomerase</keyword>
<dbReference type="GO" id="GO:0003755">
    <property type="term" value="F:peptidyl-prolyl cis-trans isomerase activity"/>
    <property type="evidence" value="ECO:0007669"/>
    <property type="project" value="UniProtKB-UniRule"/>
</dbReference>
<feature type="region of interest" description="Disordered" evidence="3">
    <location>
        <begin position="216"/>
        <end position="245"/>
    </location>
</feature>
<feature type="compositionally biased region" description="Gly residues" evidence="3">
    <location>
        <begin position="221"/>
        <end position="230"/>
    </location>
</feature>
<comment type="similarity">
    <text evidence="2">Belongs to the cyclophilin-type PPIase family.</text>
</comment>